<reference evidence="2 3" key="1">
    <citation type="submission" date="2019-10" db="EMBL/GenBank/DDBJ databases">
        <title>Actinomadura rubteroloni sp. nov. and Actinomadura macrotermitis sp. nov., isolated from the gut of fungus growing-termite Macrotermes natalensis.</title>
        <authorList>
            <person name="Benndorf R."/>
            <person name="Martin K."/>
            <person name="Kuefner M."/>
            <person name="De Beer W."/>
            <person name="Kaster A.-K."/>
            <person name="Vollmers J."/>
            <person name="Poulsen M."/>
            <person name="Beemelmanns C."/>
        </authorList>
    </citation>
    <scope>NUCLEOTIDE SEQUENCE [LARGE SCALE GENOMIC DNA]</scope>
    <source>
        <strain evidence="2 3">RB68</strain>
    </source>
</reference>
<dbReference type="InterPro" id="IPR029046">
    <property type="entry name" value="LolA/LolB/LppX"/>
</dbReference>
<dbReference type="Proteomes" id="UP000487268">
    <property type="component" value="Unassembled WGS sequence"/>
</dbReference>
<organism evidence="2 3">
    <name type="scientific">Actinomadura macrotermitis</name>
    <dbReference type="NCBI Taxonomy" id="2585200"/>
    <lineage>
        <taxon>Bacteria</taxon>
        <taxon>Bacillati</taxon>
        <taxon>Actinomycetota</taxon>
        <taxon>Actinomycetes</taxon>
        <taxon>Streptosporangiales</taxon>
        <taxon>Thermomonosporaceae</taxon>
        <taxon>Actinomadura</taxon>
    </lineage>
</organism>
<name>A0A7K0BYA5_9ACTN</name>
<accession>A0A7K0BYA5</accession>
<feature type="signal peptide" evidence="1">
    <location>
        <begin position="1"/>
        <end position="23"/>
    </location>
</feature>
<dbReference type="PROSITE" id="PS51257">
    <property type="entry name" value="PROKAR_LIPOPROTEIN"/>
    <property type="match status" value="1"/>
</dbReference>
<dbReference type="RefSeq" id="WP_153534629.1">
    <property type="nucleotide sequence ID" value="NZ_WEGH01000002.1"/>
</dbReference>
<proteinExistence type="predicted"/>
<gene>
    <name evidence="2" type="ORF">ACRB68_42520</name>
</gene>
<evidence type="ECO:0000313" key="2">
    <source>
        <dbReference type="EMBL" id="MQY06168.1"/>
    </source>
</evidence>
<evidence type="ECO:0000313" key="3">
    <source>
        <dbReference type="Proteomes" id="UP000487268"/>
    </source>
</evidence>
<sequence>MFRRIAVGAAVAAVLPLSLTGCAGEKAAGGAEPAAVRLLAETARRAGQVETYIADMTVESSGPRVTTTVRSRLRPRVAMSAVVSGGKTGCTETRLIDRMAYCKLDEPAWRPGKPWASASVDGSSPGAGLMADEVARVRRDDPAEQVKALAASTDVRESSERGRNRHLTGTLTFEQALARFDPKIRPERERTYRTLGVGTTRFDLWLDPAGLPSKAVMVVSTSTGDLTTTAVYHDYGRPVDVRPPPAAQVAGF</sequence>
<evidence type="ECO:0000256" key="1">
    <source>
        <dbReference type="SAM" id="SignalP"/>
    </source>
</evidence>
<dbReference type="OrthoDB" id="3427828at2"/>
<keyword evidence="3" id="KW-1185">Reference proteome</keyword>
<protein>
    <recommendedName>
        <fullName evidence="4">Lipoprotein</fullName>
    </recommendedName>
</protein>
<dbReference type="AlphaFoldDB" id="A0A7K0BYA5"/>
<dbReference type="EMBL" id="WEGH01000002">
    <property type="protein sequence ID" value="MQY06168.1"/>
    <property type="molecule type" value="Genomic_DNA"/>
</dbReference>
<keyword evidence="1" id="KW-0732">Signal</keyword>
<dbReference type="Gene3D" id="2.50.20.20">
    <property type="match status" value="1"/>
</dbReference>
<evidence type="ECO:0008006" key="4">
    <source>
        <dbReference type="Google" id="ProtNLM"/>
    </source>
</evidence>
<dbReference type="SUPFAM" id="SSF89392">
    <property type="entry name" value="Prokaryotic lipoproteins and lipoprotein localization factors"/>
    <property type="match status" value="1"/>
</dbReference>
<feature type="chain" id="PRO_5039392538" description="Lipoprotein" evidence="1">
    <location>
        <begin position="24"/>
        <end position="252"/>
    </location>
</feature>
<comment type="caution">
    <text evidence="2">The sequence shown here is derived from an EMBL/GenBank/DDBJ whole genome shotgun (WGS) entry which is preliminary data.</text>
</comment>